<protein>
    <recommendedName>
        <fullName evidence="5">Glycosyltransferase 2-like domain-containing protein</fullName>
    </recommendedName>
</protein>
<keyword evidence="4" id="KW-0472">Membrane</keyword>
<proteinExistence type="inferred from homology"/>
<dbReference type="InterPro" id="IPR029044">
    <property type="entry name" value="Nucleotide-diphossugar_trans"/>
</dbReference>
<gene>
    <name evidence="6" type="ORF">LCGC14_1896250</name>
</gene>
<keyword evidence="4" id="KW-0812">Transmembrane</keyword>
<keyword evidence="2" id="KW-0328">Glycosyltransferase</keyword>
<evidence type="ECO:0000313" key="6">
    <source>
        <dbReference type="EMBL" id="KKL91281.1"/>
    </source>
</evidence>
<comment type="similarity">
    <text evidence="1">Belongs to the glycosyltransferase 2 family.</text>
</comment>
<dbReference type="PANTHER" id="PTHR43179:SF12">
    <property type="entry name" value="GALACTOFURANOSYLTRANSFERASE GLFT2"/>
    <property type="match status" value="1"/>
</dbReference>
<dbReference type="AlphaFoldDB" id="A0A0F9GLD6"/>
<name>A0A0F9GLD6_9ZZZZ</name>
<dbReference type="SUPFAM" id="SSF53448">
    <property type="entry name" value="Nucleotide-diphospho-sugar transferases"/>
    <property type="match status" value="1"/>
</dbReference>
<evidence type="ECO:0000256" key="3">
    <source>
        <dbReference type="ARBA" id="ARBA00022679"/>
    </source>
</evidence>
<keyword evidence="3" id="KW-0808">Transferase</keyword>
<dbReference type="EMBL" id="LAZR01019774">
    <property type="protein sequence ID" value="KKL91281.1"/>
    <property type="molecule type" value="Genomic_DNA"/>
</dbReference>
<accession>A0A0F9GLD6</accession>
<dbReference type="InterPro" id="IPR001173">
    <property type="entry name" value="Glyco_trans_2-like"/>
</dbReference>
<feature type="domain" description="Glycosyltransferase 2-like" evidence="5">
    <location>
        <begin position="31"/>
        <end position="202"/>
    </location>
</feature>
<evidence type="ECO:0000256" key="2">
    <source>
        <dbReference type="ARBA" id="ARBA00022676"/>
    </source>
</evidence>
<evidence type="ECO:0000256" key="4">
    <source>
        <dbReference type="SAM" id="Phobius"/>
    </source>
</evidence>
<dbReference type="Pfam" id="PF00535">
    <property type="entry name" value="Glycos_transf_2"/>
    <property type="match status" value="1"/>
</dbReference>
<comment type="caution">
    <text evidence="6">The sequence shown here is derived from an EMBL/GenBank/DDBJ whole genome shotgun (WGS) entry which is preliminary data.</text>
</comment>
<dbReference type="GO" id="GO:0016757">
    <property type="term" value="F:glycosyltransferase activity"/>
    <property type="evidence" value="ECO:0007669"/>
    <property type="project" value="UniProtKB-KW"/>
</dbReference>
<reference evidence="6" key="1">
    <citation type="journal article" date="2015" name="Nature">
        <title>Complex archaea that bridge the gap between prokaryotes and eukaryotes.</title>
        <authorList>
            <person name="Spang A."/>
            <person name="Saw J.H."/>
            <person name="Jorgensen S.L."/>
            <person name="Zaremba-Niedzwiedzka K."/>
            <person name="Martijn J."/>
            <person name="Lind A.E."/>
            <person name="van Eijk R."/>
            <person name="Schleper C."/>
            <person name="Guy L."/>
            <person name="Ettema T.J."/>
        </authorList>
    </citation>
    <scope>NUCLEOTIDE SEQUENCE</scope>
</reference>
<evidence type="ECO:0000259" key="5">
    <source>
        <dbReference type="Pfam" id="PF00535"/>
    </source>
</evidence>
<dbReference type="Gene3D" id="3.90.550.10">
    <property type="entry name" value="Spore Coat Polysaccharide Biosynthesis Protein SpsA, Chain A"/>
    <property type="match status" value="1"/>
</dbReference>
<dbReference type="PANTHER" id="PTHR43179">
    <property type="entry name" value="RHAMNOSYLTRANSFERASE WBBL"/>
    <property type="match status" value="1"/>
</dbReference>
<dbReference type="CDD" id="cd04186">
    <property type="entry name" value="GT_2_like_c"/>
    <property type="match status" value="1"/>
</dbReference>
<organism evidence="6">
    <name type="scientific">marine sediment metagenome</name>
    <dbReference type="NCBI Taxonomy" id="412755"/>
    <lineage>
        <taxon>unclassified sequences</taxon>
        <taxon>metagenomes</taxon>
        <taxon>ecological metagenomes</taxon>
    </lineage>
</organism>
<evidence type="ECO:0000256" key="1">
    <source>
        <dbReference type="ARBA" id="ARBA00006739"/>
    </source>
</evidence>
<sequence>MKSRIFIITINKQKFSLIYYRCDWMEEPLVSIIIVNYNGYDYLKENLDSLFNLEYQNFEIIFVDNNSQDNSVEFVKENYTTVKILTLDKNYGFAQGNNLAMTKVNGKYIILLNPDTCVEKNWLTEIIKVAQVSHKVGIVGCKMYHFSNRDILGFGGSTSDKFGTVSQFGDRKKDKGFFNIQMKAFFITGACLLFKRELYEKIQLFDPSYFLYYEDVDFCWRAWICGYDVIYSPKPIIYHKADKPIKFEILNRILFYIERNRLRTILKNYELKNLLRILPNYFLKRLRFIFNTYFSNKKLFYFRFFCLLRSILWNLINLRSMIKYRIKIQANRKRDDNFIFNLMEELTNLRKKLER</sequence>
<feature type="transmembrane region" description="Helical" evidence="4">
    <location>
        <begin position="300"/>
        <end position="318"/>
    </location>
</feature>
<keyword evidence="4" id="KW-1133">Transmembrane helix</keyword>